<protein>
    <submittedName>
        <fullName evidence="2">Uncharacterized protein</fullName>
    </submittedName>
</protein>
<accession>A0A1Y3F3H2</accession>
<gene>
    <name evidence="2" type="ORF">IC779_15250</name>
</gene>
<feature type="signal peptide" evidence="1">
    <location>
        <begin position="1"/>
        <end position="24"/>
    </location>
</feature>
<reference evidence="3" key="2">
    <citation type="submission" date="2020-10" db="EMBL/GenBank/DDBJ databases">
        <title>Clinical and molecular characterization of Acinetobacter seifertii in Taiwan.</title>
        <authorList>
            <person name="Li L.-H."/>
            <person name="Yang Y.-S."/>
            <person name="Sun J.-R."/>
            <person name="Huang T.-W."/>
            <person name="Huang W.-C."/>
            <person name="Wang Y.-C."/>
            <person name="Kuo T.-H."/>
            <person name="Kuo S.-C."/>
            <person name="Chen T.-L."/>
        </authorList>
    </citation>
    <scope>NUCLEOTIDE SEQUENCE [LARGE SCALE GENOMIC DNA]</scope>
    <source>
        <strain evidence="3">AS42</strain>
    </source>
</reference>
<evidence type="ECO:0000256" key="1">
    <source>
        <dbReference type="SAM" id="SignalP"/>
    </source>
</evidence>
<dbReference type="RefSeq" id="WP_086497486.1">
    <property type="nucleotide sequence ID" value="NZ_APCT01000093.1"/>
</dbReference>
<proteinExistence type="predicted"/>
<name>A0A1Y3F3H2_9GAMM</name>
<organism evidence="2 3">
    <name type="scientific">Acinetobacter seifertii</name>
    <dbReference type="NCBI Taxonomy" id="1530123"/>
    <lineage>
        <taxon>Bacteria</taxon>
        <taxon>Pseudomonadati</taxon>
        <taxon>Pseudomonadota</taxon>
        <taxon>Gammaproteobacteria</taxon>
        <taxon>Moraxellales</taxon>
        <taxon>Moraxellaceae</taxon>
        <taxon>Acinetobacter</taxon>
        <taxon>Acinetobacter calcoaceticus/baumannii complex</taxon>
    </lineage>
</organism>
<keyword evidence="1" id="KW-0732">Signal</keyword>
<evidence type="ECO:0000313" key="2">
    <source>
        <dbReference type="EMBL" id="QOD72425.1"/>
    </source>
</evidence>
<reference evidence="2 3" key="1">
    <citation type="submission" date="2020-09" db="EMBL/GenBank/DDBJ databases">
        <authorList>
            <person name="Chen F.-J."/>
            <person name="Lee Y.-T."/>
        </authorList>
    </citation>
    <scope>NUCLEOTIDE SEQUENCE [LARGE SCALE GENOMIC DNA]</scope>
    <source>
        <strain evidence="2 3">AS42</strain>
    </source>
</reference>
<dbReference type="Proteomes" id="UP000516672">
    <property type="component" value="Chromosome"/>
</dbReference>
<dbReference type="EMBL" id="CP061828">
    <property type="protein sequence ID" value="QOD72425.1"/>
    <property type="molecule type" value="Genomic_DNA"/>
</dbReference>
<feature type="chain" id="PRO_5043151847" evidence="1">
    <location>
        <begin position="25"/>
        <end position="153"/>
    </location>
</feature>
<sequence>MHSYKLKFILLLMSSLFITSFSHAGEYQDKLVQCLKSSVTEQDRKDMVQWMFFGFAAKQDLANYAKISSADLERVDRRVANLFDKIMTQSCTQAVTAVVENEGTNALTQSFEYLGRYATESMSNDQKVVERLQNFSKYQDQEKYRKAFPQLPH</sequence>
<evidence type="ECO:0000313" key="3">
    <source>
        <dbReference type="Proteomes" id="UP000516672"/>
    </source>
</evidence>
<dbReference type="AlphaFoldDB" id="A0A1Y3F3H2"/>